<proteinExistence type="predicted"/>
<dbReference type="Proteomes" id="UP001496720">
    <property type="component" value="Unassembled WGS sequence"/>
</dbReference>
<name>A0ABV1SYE5_9ACTN</name>
<protein>
    <submittedName>
        <fullName evidence="2">Uncharacterized protein</fullName>
    </submittedName>
</protein>
<gene>
    <name evidence="2" type="ORF">ABT188_19660</name>
</gene>
<feature type="compositionally biased region" description="Basic and acidic residues" evidence="1">
    <location>
        <begin position="13"/>
        <end position="25"/>
    </location>
</feature>
<dbReference type="EMBL" id="JBEOZY010000019">
    <property type="protein sequence ID" value="MER6166751.1"/>
    <property type="molecule type" value="Genomic_DNA"/>
</dbReference>
<evidence type="ECO:0000313" key="3">
    <source>
        <dbReference type="Proteomes" id="UP001496720"/>
    </source>
</evidence>
<keyword evidence="3" id="KW-1185">Reference proteome</keyword>
<comment type="caution">
    <text evidence="2">The sequence shown here is derived from an EMBL/GenBank/DDBJ whole genome shotgun (WGS) entry which is preliminary data.</text>
</comment>
<sequence>MHHHGYVWTGPKQRFDQEALRRPPHTESPPAGSRPDVMQRYREVAAAFPTADLPPLETAYWLLKPRSLVQGTWEQPKEAATWLGERLAEYAPRFAADHDRHSSRLDRLVDAAVEQLHAGADVSYGFYLERPSYLSLAVVTCSPNRAHAQLACPVAGDIGRLARDRRG</sequence>
<dbReference type="RefSeq" id="WP_352148333.1">
    <property type="nucleotide sequence ID" value="NZ_JBEOZY010000019.1"/>
</dbReference>
<evidence type="ECO:0000256" key="1">
    <source>
        <dbReference type="SAM" id="MobiDB-lite"/>
    </source>
</evidence>
<evidence type="ECO:0000313" key="2">
    <source>
        <dbReference type="EMBL" id="MER6166751.1"/>
    </source>
</evidence>
<feature type="region of interest" description="Disordered" evidence="1">
    <location>
        <begin position="1"/>
        <end position="36"/>
    </location>
</feature>
<reference evidence="2 3" key="1">
    <citation type="submission" date="2024-06" db="EMBL/GenBank/DDBJ databases">
        <title>The Natural Products Discovery Center: Release of the First 8490 Sequenced Strains for Exploring Actinobacteria Biosynthetic Diversity.</title>
        <authorList>
            <person name="Kalkreuter E."/>
            <person name="Kautsar S.A."/>
            <person name="Yang D."/>
            <person name="Bader C.D."/>
            <person name="Teijaro C.N."/>
            <person name="Fluegel L."/>
            <person name="Davis C.M."/>
            <person name="Simpson J.R."/>
            <person name="Lauterbach L."/>
            <person name="Steele A.D."/>
            <person name="Gui C."/>
            <person name="Meng S."/>
            <person name="Li G."/>
            <person name="Viehrig K."/>
            <person name="Ye F."/>
            <person name="Su P."/>
            <person name="Kiefer A.F."/>
            <person name="Nichols A."/>
            <person name="Cepeda A.J."/>
            <person name="Yan W."/>
            <person name="Fan B."/>
            <person name="Jiang Y."/>
            <person name="Adhikari A."/>
            <person name="Zheng C.-J."/>
            <person name="Schuster L."/>
            <person name="Cowan T.M."/>
            <person name="Smanski M.J."/>
            <person name="Chevrette M.G."/>
            <person name="De Carvalho L.P.S."/>
            <person name="Shen B."/>
        </authorList>
    </citation>
    <scope>NUCLEOTIDE SEQUENCE [LARGE SCALE GENOMIC DNA]</scope>
    <source>
        <strain evidence="2 3">NPDC001615</strain>
    </source>
</reference>
<accession>A0ABV1SYE5</accession>
<organism evidence="2 3">
    <name type="scientific">Streptomyces violaceorubidus</name>
    <dbReference type="NCBI Taxonomy" id="284042"/>
    <lineage>
        <taxon>Bacteria</taxon>
        <taxon>Bacillati</taxon>
        <taxon>Actinomycetota</taxon>
        <taxon>Actinomycetes</taxon>
        <taxon>Kitasatosporales</taxon>
        <taxon>Streptomycetaceae</taxon>
        <taxon>Streptomyces</taxon>
    </lineage>
</organism>